<dbReference type="InterPro" id="IPR013216">
    <property type="entry name" value="Methyltransf_11"/>
</dbReference>
<dbReference type="SUPFAM" id="SSF53335">
    <property type="entry name" value="S-adenosyl-L-methionine-dependent methyltransferases"/>
    <property type="match status" value="1"/>
</dbReference>
<evidence type="ECO:0000313" key="3">
    <source>
        <dbReference type="Proteomes" id="UP000460751"/>
    </source>
</evidence>
<dbReference type="EMBL" id="WMEX01000001">
    <property type="protein sequence ID" value="MYL25271.1"/>
    <property type="molecule type" value="Genomic_DNA"/>
</dbReference>
<protein>
    <submittedName>
        <fullName evidence="2">Methyltransferase domain-containing protein</fullName>
    </submittedName>
</protein>
<feature type="domain" description="Methyltransferase type 11" evidence="1">
    <location>
        <begin position="53"/>
        <end position="141"/>
    </location>
</feature>
<evidence type="ECO:0000259" key="1">
    <source>
        <dbReference type="Pfam" id="PF08241"/>
    </source>
</evidence>
<dbReference type="OrthoDB" id="8772893at2"/>
<dbReference type="Proteomes" id="UP000460751">
    <property type="component" value="Unassembled WGS sequence"/>
</dbReference>
<keyword evidence="2" id="KW-0808">Transferase</keyword>
<gene>
    <name evidence="2" type="ORF">GLW01_00535</name>
</gene>
<reference evidence="2 3" key="1">
    <citation type="submission" date="2019-11" db="EMBL/GenBank/DDBJ databases">
        <title>Genome sequences of 17 halophilic strains isolated from different environments.</title>
        <authorList>
            <person name="Furrow R.E."/>
        </authorList>
    </citation>
    <scope>NUCLEOTIDE SEQUENCE [LARGE SCALE GENOMIC DNA]</scope>
    <source>
        <strain evidence="2 3">22507_15_FS</strain>
    </source>
</reference>
<dbReference type="PANTHER" id="PTHR43861">
    <property type="entry name" value="TRANS-ACONITATE 2-METHYLTRANSFERASE-RELATED"/>
    <property type="match status" value="1"/>
</dbReference>
<dbReference type="AlphaFoldDB" id="A0A9X5B2V7"/>
<dbReference type="Gene3D" id="3.40.50.150">
    <property type="entry name" value="Vaccinia Virus protein VP39"/>
    <property type="match status" value="1"/>
</dbReference>
<dbReference type="RefSeq" id="WP_160897747.1">
    <property type="nucleotide sequence ID" value="NZ_WMEX01000001.1"/>
</dbReference>
<sequence>MKVSGGLTEDGVVIGNTFDKYGTKNPIARKLMRGFDQTLSELVDKSRPESIHEVGCGEGFWVLRWHEQGMQVRGTDFSSKIIDMAIQNANKKGISDTLFEQLSVYDLKADRDQADLVVCCEVMEHLDNPEAALEALQGIVKGHLIVSVPREPIWRVLNLARGKYITELGNTPGHLQHWSTKKFVGLVSRFFQVEEIRTPLPWTMLLCRAKI</sequence>
<evidence type="ECO:0000313" key="2">
    <source>
        <dbReference type="EMBL" id="MYL25271.1"/>
    </source>
</evidence>
<accession>A0A9X5B2V7</accession>
<dbReference type="GO" id="GO:0032259">
    <property type="term" value="P:methylation"/>
    <property type="evidence" value="ECO:0007669"/>
    <property type="project" value="UniProtKB-KW"/>
</dbReference>
<dbReference type="GO" id="GO:0008757">
    <property type="term" value="F:S-adenosylmethionine-dependent methyltransferase activity"/>
    <property type="evidence" value="ECO:0007669"/>
    <property type="project" value="InterPro"/>
</dbReference>
<organism evidence="2 3">
    <name type="scientific">Vreelandella halophila</name>
    <dbReference type="NCBI Taxonomy" id="86177"/>
    <lineage>
        <taxon>Bacteria</taxon>
        <taxon>Pseudomonadati</taxon>
        <taxon>Pseudomonadota</taxon>
        <taxon>Gammaproteobacteria</taxon>
        <taxon>Oceanospirillales</taxon>
        <taxon>Halomonadaceae</taxon>
        <taxon>Vreelandella</taxon>
    </lineage>
</organism>
<dbReference type="PANTHER" id="PTHR43861:SF6">
    <property type="entry name" value="METHYLTRANSFERASE TYPE 11"/>
    <property type="match status" value="1"/>
</dbReference>
<name>A0A9X5B2V7_9GAMM</name>
<keyword evidence="3" id="KW-1185">Reference proteome</keyword>
<comment type="caution">
    <text evidence="2">The sequence shown here is derived from an EMBL/GenBank/DDBJ whole genome shotgun (WGS) entry which is preliminary data.</text>
</comment>
<keyword evidence="2" id="KW-0489">Methyltransferase</keyword>
<proteinExistence type="predicted"/>
<dbReference type="InterPro" id="IPR029063">
    <property type="entry name" value="SAM-dependent_MTases_sf"/>
</dbReference>
<dbReference type="Pfam" id="PF08241">
    <property type="entry name" value="Methyltransf_11"/>
    <property type="match status" value="1"/>
</dbReference>